<feature type="region of interest" description="Disordered" evidence="1">
    <location>
        <begin position="1"/>
        <end position="209"/>
    </location>
</feature>
<dbReference type="OrthoDB" id="5373615at2759"/>
<keyword evidence="4" id="KW-1185">Reference proteome</keyword>
<dbReference type="PROSITE" id="PS51673">
    <property type="entry name" value="SUZ"/>
    <property type="match status" value="1"/>
</dbReference>
<feature type="compositionally biased region" description="Polar residues" evidence="1">
    <location>
        <begin position="1"/>
        <end position="21"/>
    </location>
</feature>
<dbReference type="EMBL" id="KL197753">
    <property type="protein sequence ID" value="KDQ50993.1"/>
    <property type="molecule type" value="Genomic_DNA"/>
</dbReference>
<feature type="domain" description="SUZ" evidence="2">
    <location>
        <begin position="63"/>
        <end position="132"/>
    </location>
</feature>
<evidence type="ECO:0000256" key="1">
    <source>
        <dbReference type="SAM" id="MobiDB-lite"/>
    </source>
</evidence>
<proteinExistence type="predicted"/>
<sequence length="209" mass="22303">MPTTPSSLSDSWGEASTSNLPPFTRQKAPTQPIPDDWDAEESDDEISEQDNQAVWEAANTKSPLPELVITRSSTSQPLITPPPPTLRILKRPSLSPSSSSSSGSTAAAGEKTLEEREREYRVARERIFADGDGVKKGSSLGKSPSNPTTSTSNPPTPNPNPNSNPNPPKPTIIRNPRGPPSNPSNPTSPSNPNPNPNPRGFGRRKQNGA</sequence>
<dbReference type="Proteomes" id="UP000027265">
    <property type="component" value="Unassembled WGS sequence"/>
</dbReference>
<name>A0A067P7Y5_9AGAM</name>
<dbReference type="InterPro" id="IPR039228">
    <property type="entry name" value="SZRD1"/>
</dbReference>
<evidence type="ECO:0000313" key="3">
    <source>
        <dbReference type="EMBL" id="KDQ50993.1"/>
    </source>
</evidence>
<reference evidence="4" key="1">
    <citation type="journal article" date="2014" name="Proc. Natl. Acad. Sci. U.S.A.">
        <title>Extensive sampling of basidiomycete genomes demonstrates inadequacy of the white-rot/brown-rot paradigm for wood decay fungi.</title>
        <authorList>
            <person name="Riley R."/>
            <person name="Salamov A.A."/>
            <person name="Brown D.W."/>
            <person name="Nagy L.G."/>
            <person name="Floudas D."/>
            <person name="Held B.W."/>
            <person name="Levasseur A."/>
            <person name="Lombard V."/>
            <person name="Morin E."/>
            <person name="Otillar R."/>
            <person name="Lindquist E.A."/>
            <person name="Sun H."/>
            <person name="LaButti K.M."/>
            <person name="Schmutz J."/>
            <person name="Jabbour D."/>
            <person name="Luo H."/>
            <person name="Baker S.E."/>
            <person name="Pisabarro A.G."/>
            <person name="Walton J.D."/>
            <person name="Blanchette R.A."/>
            <person name="Henrissat B."/>
            <person name="Martin F."/>
            <person name="Cullen D."/>
            <person name="Hibbett D.S."/>
            <person name="Grigoriev I.V."/>
        </authorList>
    </citation>
    <scope>NUCLEOTIDE SEQUENCE [LARGE SCALE GENOMIC DNA]</scope>
    <source>
        <strain evidence="4">MUCL 33604</strain>
    </source>
</reference>
<feature type="compositionally biased region" description="Basic and acidic residues" evidence="1">
    <location>
        <begin position="111"/>
        <end position="135"/>
    </location>
</feature>
<organism evidence="3 4">
    <name type="scientific">Jaapia argillacea MUCL 33604</name>
    <dbReference type="NCBI Taxonomy" id="933084"/>
    <lineage>
        <taxon>Eukaryota</taxon>
        <taxon>Fungi</taxon>
        <taxon>Dikarya</taxon>
        <taxon>Basidiomycota</taxon>
        <taxon>Agaricomycotina</taxon>
        <taxon>Agaricomycetes</taxon>
        <taxon>Agaricomycetidae</taxon>
        <taxon>Jaapiales</taxon>
        <taxon>Jaapiaceae</taxon>
        <taxon>Jaapia</taxon>
    </lineage>
</organism>
<feature type="compositionally biased region" description="Acidic residues" evidence="1">
    <location>
        <begin position="35"/>
        <end position="48"/>
    </location>
</feature>
<accession>A0A067P7Y5</accession>
<feature type="compositionally biased region" description="Low complexity" evidence="1">
    <location>
        <begin position="142"/>
        <end position="153"/>
    </location>
</feature>
<dbReference type="HOGENOM" id="CLU_109005_0_0_1"/>
<feature type="compositionally biased region" description="Pro residues" evidence="1">
    <location>
        <begin position="154"/>
        <end position="170"/>
    </location>
</feature>
<protein>
    <recommendedName>
        <fullName evidence="2">SUZ domain-containing protein</fullName>
    </recommendedName>
</protein>
<evidence type="ECO:0000313" key="4">
    <source>
        <dbReference type="Proteomes" id="UP000027265"/>
    </source>
</evidence>
<evidence type="ECO:0000259" key="2">
    <source>
        <dbReference type="PROSITE" id="PS51673"/>
    </source>
</evidence>
<dbReference type="InterPro" id="IPR024771">
    <property type="entry name" value="SUZ"/>
</dbReference>
<dbReference type="PANTHER" id="PTHR31796">
    <property type="entry name" value="SUZ DOMAIN-CONTAINING PROTEIN 1"/>
    <property type="match status" value="1"/>
</dbReference>
<dbReference type="STRING" id="933084.A0A067P7Y5"/>
<gene>
    <name evidence="3" type="ORF">JAAARDRAFT_41623</name>
</gene>
<dbReference type="InParanoid" id="A0A067P7Y5"/>
<dbReference type="PANTHER" id="PTHR31796:SF2">
    <property type="entry name" value="SUZ DOMAIN-CONTAINING PROTEIN 1"/>
    <property type="match status" value="1"/>
</dbReference>
<dbReference type="AlphaFoldDB" id="A0A067P7Y5"/>
<dbReference type="Pfam" id="PF12752">
    <property type="entry name" value="SUZ"/>
    <property type="match status" value="1"/>
</dbReference>
<feature type="compositionally biased region" description="Low complexity" evidence="1">
    <location>
        <begin position="91"/>
        <end position="104"/>
    </location>
</feature>